<feature type="domain" description="Out at first C-terminal" evidence="5">
    <location>
        <begin position="205"/>
        <end position="275"/>
    </location>
</feature>
<evidence type="ECO:0000259" key="4">
    <source>
        <dbReference type="Pfam" id="PF14941"/>
    </source>
</evidence>
<dbReference type="InterPro" id="IPR026315">
    <property type="entry name" value="Oaf"/>
</dbReference>
<organism evidence="6 7">
    <name type="scientific">Scleropages formosus</name>
    <name type="common">Asian bonytongue</name>
    <name type="synonym">Osteoglossum formosum</name>
    <dbReference type="NCBI Taxonomy" id="113540"/>
    <lineage>
        <taxon>Eukaryota</taxon>
        <taxon>Metazoa</taxon>
        <taxon>Chordata</taxon>
        <taxon>Craniata</taxon>
        <taxon>Vertebrata</taxon>
        <taxon>Euteleostomi</taxon>
        <taxon>Actinopterygii</taxon>
        <taxon>Neopterygii</taxon>
        <taxon>Teleostei</taxon>
        <taxon>Osteoglossocephala</taxon>
        <taxon>Osteoglossomorpha</taxon>
        <taxon>Osteoglossiformes</taxon>
        <taxon>Osteoglossidae</taxon>
        <taxon>Scleropages</taxon>
    </lineage>
</organism>
<evidence type="ECO:0000256" key="2">
    <source>
        <dbReference type="ARBA" id="ARBA00021639"/>
    </source>
</evidence>
<dbReference type="EMBL" id="JARO02005442">
    <property type="protein sequence ID" value="KPP66778.1"/>
    <property type="molecule type" value="Genomic_DNA"/>
</dbReference>
<evidence type="ECO:0000256" key="3">
    <source>
        <dbReference type="SAM" id="SignalP"/>
    </source>
</evidence>
<dbReference type="Pfam" id="PF14941">
    <property type="entry name" value="OAF_N"/>
    <property type="match status" value="1"/>
</dbReference>
<dbReference type="AlphaFoldDB" id="A0A0P7WST3"/>
<sequence length="278" mass="31401">MFAGRALAVPGRIHYGALLACLLLSCSGLGSELKVRVRLANGRVTEETLEADSQRNLITVELTQGDGSLVTFIADFKQEVKIFRSLILGEMERGQRQYQVLCFVTQLSHNELISSESMARLRQKNPRAVRTAEEQRGVEQLSMSVGVNLSQAWQLSTHIHNMCSDALGAIYTRQADAQYWLERGVDGGTFKTLPQTWGVPALRECPSTEDLWKPCICHHSLRLEWYPCLLRYCRTPAVAAPVSKASSYKCGIRSCSKGYRFRFFVPYRQLCLWDEEDT</sequence>
<dbReference type="Pfam" id="PF22873">
    <property type="entry name" value="OAF_C"/>
    <property type="match status" value="1"/>
</dbReference>
<protein>
    <recommendedName>
        <fullName evidence="2">Out at first protein homolog</fullName>
    </recommendedName>
</protein>
<accession>A0A0P7WST3</accession>
<feature type="signal peptide" evidence="3">
    <location>
        <begin position="1"/>
        <end position="28"/>
    </location>
</feature>
<dbReference type="InterPro" id="IPR053897">
    <property type="entry name" value="Oaf_C"/>
</dbReference>
<evidence type="ECO:0000256" key="1">
    <source>
        <dbReference type="ARBA" id="ARBA00005786"/>
    </source>
</evidence>
<proteinExistence type="inferred from homology"/>
<feature type="chain" id="PRO_5006144759" description="Out at first protein homolog" evidence="3">
    <location>
        <begin position="29"/>
        <end position="278"/>
    </location>
</feature>
<dbReference type="PANTHER" id="PTHR13423:SF2">
    <property type="entry name" value="OUT AT FIRST PROTEIN HOMOLOG"/>
    <property type="match status" value="1"/>
</dbReference>
<comment type="similarity">
    <text evidence="1">Belongs to the OAF family.</text>
</comment>
<evidence type="ECO:0000259" key="5">
    <source>
        <dbReference type="Pfam" id="PF22873"/>
    </source>
</evidence>
<dbReference type="Proteomes" id="UP000034805">
    <property type="component" value="Unassembled WGS sequence"/>
</dbReference>
<dbReference type="PANTHER" id="PTHR13423">
    <property type="entry name" value="OUT AT FIRST"/>
    <property type="match status" value="1"/>
</dbReference>
<reference evidence="6 7" key="1">
    <citation type="submission" date="2015-08" db="EMBL/GenBank/DDBJ databases">
        <title>The genome of the Asian arowana (Scleropages formosus).</title>
        <authorList>
            <person name="Tan M.H."/>
            <person name="Gan H.M."/>
            <person name="Croft L.J."/>
            <person name="Austin C.M."/>
        </authorList>
    </citation>
    <scope>NUCLEOTIDE SEQUENCE [LARGE SCALE GENOMIC DNA]</scope>
    <source>
        <strain evidence="6">Aro1</strain>
    </source>
</reference>
<comment type="caution">
    <text evidence="6">The sequence shown here is derived from an EMBL/GenBank/DDBJ whole genome shotgun (WGS) entry which is preliminary data.</text>
</comment>
<name>A0A0P7WST3_SCLFO</name>
<keyword evidence="3" id="KW-0732">Signal</keyword>
<dbReference type="PROSITE" id="PS51257">
    <property type="entry name" value="PROKAR_LIPOPROTEIN"/>
    <property type="match status" value="1"/>
</dbReference>
<evidence type="ECO:0000313" key="7">
    <source>
        <dbReference type="Proteomes" id="UP000034805"/>
    </source>
</evidence>
<gene>
    <name evidence="6" type="ORF">Z043_114686</name>
</gene>
<evidence type="ECO:0000313" key="6">
    <source>
        <dbReference type="EMBL" id="KPP66778.1"/>
    </source>
</evidence>
<feature type="domain" description="Out at first protein BRICHOS-like" evidence="4">
    <location>
        <begin position="31"/>
        <end position="180"/>
    </location>
</feature>
<dbReference type="InterPro" id="IPR053894">
    <property type="entry name" value="OAF_N"/>
</dbReference>